<accession>A0A4R8SGK9</accession>
<name>A0A4R8SGK9_9MYCO</name>
<dbReference type="OrthoDB" id="5119497at2"/>
<feature type="signal peptide" evidence="1">
    <location>
        <begin position="1"/>
        <end position="19"/>
    </location>
</feature>
<dbReference type="Proteomes" id="UP000294844">
    <property type="component" value="Unassembled WGS sequence"/>
</dbReference>
<feature type="chain" id="PRO_5039435464" evidence="1">
    <location>
        <begin position="20"/>
        <end position="102"/>
    </location>
</feature>
<dbReference type="Pfam" id="PF10709">
    <property type="entry name" value="DUF2511"/>
    <property type="match status" value="1"/>
</dbReference>
<gene>
    <name evidence="3" type="ORF">CCUG60883_02455</name>
    <name evidence="2" type="ORF">CCUG60885_02196</name>
</gene>
<comment type="caution">
    <text evidence="2">The sequence shown here is derived from an EMBL/GenBank/DDBJ whole genome shotgun (WGS) entry which is preliminary data.</text>
</comment>
<dbReference type="EMBL" id="PECM01000008">
    <property type="protein sequence ID" value="TEA05155.1"/>
    <property type="molecule type" value="Genomic_DNA"/>
</dbReference>
<dbReference type="EMBL" id="PECK01000003">
    <property type="protein sequence ID" value="TDZ96058.1"/>
    <property type="molecule type" value="Genomic_DNA"/>
</dbReference>
<keyword evidence="4" id="KW-1185">Reference proteome</keyword>
<organism evidence="2 5">
    <name type="scientific">Mycobacteroides salmoniphilum</name>
    <dbReference type="NCBI Taxonomy" id="404941"/>
    <lineage>
        <taxon>Bacteria</taxon>
        <taxon>Bacillati</taxon>
        <taxon>Actinomycetota</taxon>
        <taxon>Actinomycetes</taxon>
        <taxon>Mycobacteriales</taxon>
        <taxon>Mycobacteriaceae</taxon>
        <taxon>Mycobacteroides</taxon>
    </lineage>
</organism>
<dbReference type="InterPro" id="IPR019648">
    <property type="entry name" value="YebY"/>
</dbReference>
<evidence type="ECO:0000256" key="1">
    <source>
        <dbReference type="SAM" id="SignalP"/>
    </source>
</evidence>
<dbReference type="RefSeq" id="WP_134146164.1">
    <property type="nucleotide sequence ID" value="NZ_PECK01000003.1"/>
</dbReference>
<evidence type="ECO:0000313" key="4">
    <source>
        <dbReference type="Proteomes" id="UP000294844"/>
    </source>
</evidence>
<sequence precursor="true">MAGRILPFILLTLSVAACSTTQGEPNRSSTPATTSPGWVTEASWKAGPWPLTASEGVLACKPPGLVTFTSDGTTYAVNGTAKSLKRYPEIDQIWKDDRAGGG</sequence>
<dbReference type="AlphaFoldDB" id="A0A4R8SGK9"/>
<reference evidence="4 5" key="1">
    <citation type="journal article" date="2019" name="Sci. Rep.">
        <title>Extended insight into the Mycobacterium chelonae-abscessus complex through whole genome sequencing of Mycobacterium salmoniphilum outbreak and Mycobacterium salmoniphilum-like strains.</title>
        <authorList>
            <person name="Behra P.R.K."/>
            <person name="Das S."/>
            <person name="Pettersson B.M.F."/>
            <person name="Shirreff L."/>
            <person name="DuCote T."/>
            <person name="Jacobsson K.G."/>
            <person name="Ennis D.G."/>
            <person name="Kirsebom L.A."/>
        </authorList>
    </citation>
    <scope>NUCLEOTIDE SEQUENCE [LARGE SCALE GENOMIC DNA]</scope>
    <source>
        <strain evidence="3 4">CCUG 60883</strain>
        <strain evidence="2 5">CCUG 60885</strain>
    </source>
</reference>
<dbReference type="PROSITE" id="PS51257">
    <property type="entry name" value="PROKAR_LIPOPROTEIN"/>
    <property type="match status" value="1"/>
</dbReference>
<keyword evidence="1" id="KW-0732">Signal</keyword>
<dbReference type="Proteomes" id="UP000295685">
    <property type="component" value="Unassembled WGS sequence"/>
</dbReference>
<protein>
    <submittedName>
        <fullName evidence="2">Uncharacterized protein</fullName>
    </submittedName>
</protein>
<evidence type="ECO:0000313" key="5">
    <source>
        <dbReference type="Proteomes" id="UP000295685"/>
    </source>
</evidence>
<proteinExistence type="predicted"/>
<evidence type="ECO:0000313" key="3">
    <source>
        <dbReference type="EMBL" id="TEA05155.1"/>
    </source>
</evidence>
<evidence type="ECO:0000313" key="2">
    <source>
        <dbReference type="EMBL" id="TDZ96058.1"/>
    </source>
</evidence>